<dbReference type="Pfam" id="PF12224">
    <property type="entry name" value="Amidoligase_2"/>
    <property type="match status" value="1"/>
</dbReference>
<keyword evidence="2" id="KW-1185">Reference proteome</keyword>
<gene>
    <name evidence="1" type="ORF">C8N44_11111</name>
</gene>
<dbReference type="Proteomes" id="UP000244069">
    <property type="component" value="Unassembled WGS sequence"/>
</dbReference>
<sequence>MKSELDPLPTPTNAEGTARRVGVEIELGALEEGRVADILCETLGGEAEKVHGKGWKVKGSSLGDLQVYLDSRYLDDDDNRRLAQVLREVARNVVPVEIVTDPILPDQIAEFDEALDRLAAEGATGTAAGVFLGFGVHFNPEVTGSELSDILPVVTAFALLEDHLRLIAGIDLARRALPFVDPYPRNLVDALARGGLTSLEDLIDVYLKLAPSRNYALDMLCLFAHLDRRRVSRSIDLTSISPRPTYHFRLPDCRIDEPDWSLALEWNRWVLVERVANDPLLLNRLKRAWLEHRAALTTVRGDWAERSREILLNGNVLCAR</sequence>
<evidence type="ECO:0000313" key="1">
    <source>
        <dbReference type="EMBL" id="PTX47683.1"/>
    </source>
</evidence>
<evidence type="ECO:0000313" key="2">
    <source>
        <dbReference type="Proteomes" id="UP000244069"/>
    </source>
</evidence>
<keyword evidence="1" id="KW-0436">Ligase</keyword>
<accession>A0A2T6AV43</accession>
<dbReference type="GO" id="GO:0016874">
    <property type="term" value="F:ligase activity"/>
    <property type="evidence" value="ECO:0007669"/>
    <property type="project" value="UniProtKB-KW"/>
</dbReference>
<reference evidence="1 2" key="1">
    <citation type="submission" date="2018-04" db="EMBL/GenBank/DDBJ databases">
        <title>Genomic Encyclopedia of Archaeal and Bacterial Type Strains, Phase II (KMG-II): from individual species to whole genera.</title>
        <authorList>
            <person name="Goeker M."/>
        </authorList>
    </citation>
    <scope>NUCLEOTIDE SEQUENCE [LARGE SCALE GENOMIC DNA]</scope>
    <source>
        <strain evidence="1 2">DSM 29329</strain>
    </source>
</reference>
<dbReference type="RefSeq" id="WP_107976055.1">
    <property type="nucleotide sequence ID" value="NZ_BMEZ01000013.1"/>
</dbReference>
<name>A0A2T6AV43_9RHOB</name>
<dbReference type="AlphaFoldDB" id="A0A2T6AV43"/>
<comment type="caution">
    <text evidence="1">The sequence shown here is derived from an EMBL/GenBank/DDBJ whole genome shotgun (WGS) entry which is preliminary data.</text>
</comment>
<organism evidence="1 2">
    <name type="scientific">Allosediminivita pacifica</name>
    <dbReference type="NCBI Taxonomy" id="1267769"/>
    <lineage>
        <taxon>Bacteria</taxon>
        <taxon>Pseudomonadati</taxon>
        <taxon>Pseudomonadota</taxon>
        <taxon>Alphaproteobacteria</taxon>
        <taxon>Rhodobacterales</taxon>
        <taxon>Paracoccaceae</taxon>
        <taxon>Allosediminivita</taxon>
    </lineage>
</organism>
<protein>
    <submittedName>
        <fullName evidence="1">Putative amidoligase enzyme</fullName>
    </submittedName>
</protein>
<proteinExistence type="predicted"/>
<dbReference type="EMBL" id="QBKN01000011">
    <property type="protein sequence ID" value="PTX47683.1"/>
    <property type="molecule type" value="Genomic_DNA"/>
</dbReference>
<dbReference type="InterPro" id="IPR022025">
    <property type="entry name" value="Amidoligase_2"/>
</dbReference>
<dbReference type="OrthoDB" id="5597599at2"/>